<dbReference type="RefSeq" id="WP_379836050.1">
    <property type="nucleotide sequence ID" value="NZ_JBHRYQ010000001.1"/>
</dbReference>
<sequence length="47" mass="5359">MGVTQLKRKSRKNRAVANNKMDTIKRLTSKPTIKKVTAEEIKAEFAK</sequence>
<reference evidence="2" key="1">
    <citation type="journal article" date="2019" name="Int. J. Syst. Evol. Microbiol.">
        <title>The Global Catalogue of Microorganisms (GCM) 10K type strain sequencing project: providing services to taxonomists for standard genome sequencing and annotation.</title>
        <authorList>
            <consortium name="The Broad Institute Genomics Platform"/>
            <consortium name="The Broad Institute Genome Sequencing Center for Infectious Disease"/>
            <person name="Wu L."/>
            <person name="Ma J."/>
        </authorList>
    </citation>
    <scope>NUCLEOTIDE SEQUENCE [LARGE SCALE GENOMIC DNA]</scope>
    <source>
        <strain evidence="2">CECT 7956</strain>
    </source>
</reference>
<comment type="caution">
    <text evidence="1">The sequence shown here is derived from an EMBL/GenBank/DDBJ whole genome shotgun (WGS) entry which is preliminary data.</text>
</comment>
<name>A0ABV7YSK7_9BACT</name>
<gene>
    <name evidence="1" type="ORF">ACFOOI_05830</name>
</gene>
<protein>
    <recommendedName>
        <fullName evidence="3">DUF4295 domain-containing protein</fullName>
    </recommendedName>
</protein>
<keyword evidence="2" id="KW-1185">Reference proteome</keyword>
<accession>A0ABV7YSK7</accession>
<evidence type="ECO:0000313" key="2">
    <source>
        <dbReference type="Proteomes" id="UP001595616"/>
    </source>
</evidence>
<evidence type="ECO:0008006" key="3">
    <source>
        <dbReference type="Google" id="ProtNLM"/>
    </source>
</evidence>
<proteinExistence type="predicted"/>
<dbReference type="EMBL" id="JBHRYQ010000001">
    <property type="protein sequence ID" value="MFC3810164.1"/>
    <property type="molecule type" value="Genomic_DNA"/>
</dbReference>
<dbReference type="Proteomes" id="UP001595616">
    <property type="component" value="Unassembled WGS sequence"/>
</dbReference>
<organism evidence="1 2">
    <name type="scientific">Lacihabitans lacunae</name>
    <dbReference type="NCBI Taxonomy" id="1028214"/>
    <lineage>
        <taxon>Bacteria</taxon>
        <taxon>Pseudomonadati</taxon>
        <taxon>Bacteroidota</taxon>
        <taxon>Cytophagia</taxon>
        <taxon>Cytophagales</taxon>
        <taxon>Leadbetterellaceae</taxon>
        <taxon>Lacihabitans</taxon>
    </lineage>
</organism>
<evidence type="ECO:0000313" key="1">
    <source>
        <dbReference type="EMBL" id="MFC3810164.1"/>
    </source>
</evidence>